<dbReference type="PANTHER" id="PTHR33307">
    <property type="entry name" value="ALPHA-RHAMNOSIDASE (EUROFUNG)"/>
    <property type="match status" value="1"/>
</dbReference>
<evidence type="ECO:0000259" key="7">
    <source>
        <dbReference type="Pfam" id="PF17390"/>
    </source>
</evidence>
<dbReference type="Gene3D" id="2.60.420.10">
    <property type="entry name" value="Maltose phosphorylase, domain 3"/>
    <property type="match status" value="1"/>
</dbReference>
<dbReference type="GO" id="GO:0030596">
    <property type="term" value="F:alpha-L-rhamnosidase activity"/>
    <property type="evidence" value="ECO:0007669"/>
    <property type="project" value="UniProtKB-EC"/>
</dbReference>
<dbReference type="InterPro" id="IPR008902">
    <property type="entry name" value="Rhamnosid_concanavalin"/>
</dbReference>
<gene>
    <name evidence="8" type="ORF">M8330_14160</name>
</gene>
<evidence type="ECO:0000259" key="6">
    <source>
        <dbReference type="Pfam" id="PF17389"/>
    </source>
</evidence>
<dbReference type="EC" id="3.2.1.40" evidence="2"/>
<evidence type="ECO:0000256" key="2">
    <source>
        <dbReference type="ARBA" id="ARBA00012652"/>
    </source>
</evidence>
<accession>A0A9X2D8S1</accession>
<protein>
    <recommendedName>
        <fullName evidence="2">alpha-L-rhamnosidase</fullName>
        <ecNumber evidence="2">3.2.1.40</ecNumber>
    </recommendedName>
</protein>
<reference evidence="8" key="1">
    <citation type="submission" date="2022-05" db="EMBL/GenBank/DDBJ databases">
        <authorList>
            <person name="Tuo L."/>
        </authorList>
    </citation>
    <scope>NUCLEOTIDE SEQUENCE</scope>
    <source>
        <strain evidence="8">BSK12Z-4</strain>
    </source>
</reference>
<dbReference type="SUPFAM" id="SSF48208">
    <property type="entry name" value="Six-hairpin glycosidases"/>
    <property type="match status" value="1"/>
</dbReference>
<evidence type="ECO:0000313" key="8">
    <source>
        <dbReference type="EMBL" id="MCM0621435.1"/>
    </source>
</evidence>
<feature type="domain" description="Alpha-L-rhamnosidase six-hairpin glycosidase" evidence="6">
    <location>
        <begin position="360"/>
        <end position="731"/>
    </location>
</feature>
<dbReference type="Gene3D" id="2.60.120.260">
    <property type="entry name" value="Galactose-binding domain-like"/>
    <property type="match status" value="2"/>
</dbReference>
<dbReference type="Gene3D" id="1.50.10.10">
    <property type="match status" value="1"/>
</dbReference>
<keyword evidence="3 8" id="KW-0378">Hydrolase</keyword>
<dbReference type="EMBL" id="JAMOIL010000017">
    <property type="protein sequence ID" value="MCM0621435.1"/>
    <property type="molecule type" value="Genomic_DNA"/>
</dbReference>
<evidence type="ECO:0000256" key="1">
    <source>
        <dbReference type="ARBA" id="ARBA00001445"/>
    </source>
</evidence>
<feature type="domain" description="Alpha-L-rhamnosidase concanavalin-like" evidence="4">
    <location>
        <begin position="243"/>
        <end position="352"/>
    </location>
</feature>
<dbReference type="InterPro" id="IPR008928">
    <property type="entry name" value="6-hairpin_glycosidase_sf"/>
</dbReference>
<dbReference type="GO" id="GO:0005975">
    <property type="term" value="P:carbohydrate metabolic process"/>
    <property type="evidence" value="ECO:0007669"/>
    <property type="project" value="InterPro"/>
</dbReference>
<dbReference type="Pfam" id="PF17389">
    <property type="entry name" value="Bac_rhamnosid6H"/>
    <property type="match status" value="1"/>
</dbReference>
<proteinExistence type="predicted"/>
<dbReference type="InterPro" id="IPR012341">
    <property type="entry name" value="6hp_glycosidase-like_sf"/>
</dbReference>
<dbReference type="Pfam" id="PF08531">
    <property type="entry name" value="Bac_rhamnosid_N"/>
    <property type="match status" value="1"/>
</dbReference>
<dbReference type="Pfam" id="PF05592">
    <property type="entry name" value="Bac_rhamnosid"/>
    <property type="match status" value="1"/>
</dbReference>
<evidence type="ECO:0000313" key="9">
    <source>
        <dbReference type="Proteomes" id="UP001139485"/>
    </source>
</evidence>
<dbReference type="InterPro" id="IPR013737">
    <property type="entry name" value="Bac_rhamnosid_N"/>
</dbReference>
<comment type="catalytic activity">
    <reaction evidence="1">
        <text>Hydrolysis of terminal non-reducing alpha-L-rhamnose residues in alpha-L-rhamnosides.</text>
        <dbReference type="EC" id="3.2.1.40"/>
    </reaction>
</comment>
<evidence type="ECO:0000259" key="4">
    <source>
        <dbReference type="Pfam" id="PF05592"/>
    </source>
</evidence>
<sequence>MTLTSETPASAVTPTTATDARPLLGSATWVGPHEPLVPPVGERPAHLLACTFEITEDTEQVLVHATAEGLYELFCNGTRVGDEQLTPGFSAYRRRLEVQTADLTALLRPGTNTLVALLSDGWFRGRHGFQRHGDGFGERTALLLRVEQVDAAGTPGHGRTLLISDDGWHSRPSHVLRADLMDGQTIDLSALDPAWFTTEPTAPQWQPVQATGRGAADDVRLVLPSAPPVRAVREVSPVAEAVLDDGTRVLDLGLNLNGWVRLAGRDGGLIAPSGTRVTLTHGEALDAEGRVDTGHLRAFNFATKQLLPAGQVDEVITSGARGEHAEPRHTTHGFRYVQLEGLPREADVDVVGVEVRTDLRETGTFTCDDPRLERLHEVVVNSLRANTCAVPTDCPQRERSGFTGDWQVFVGTAALLADVHAFSRRWLADLRADQWADGKVPTVIPNPAGAQPSGDVFEDMSAGSAGWGDAAVLVPWELWRAYGDAGVLAESLPSMRAWVDGQAERAAAGRHPDRAARRREAAAHERYLLDTGFHFGEWLEPGVAPNPDPRVDHAVVATAFLARSARLLAASCTVLGLTGEAAHYGTLADGATLAWQAEFLGDDDRVAADGTVPGGERQAHYVRALAFGLVPAERRQAVADRLAERVVADGTRLTTGFLATGQLLPALADHGHADLAHALLARTGVPSWLGMVEAGATTMWEWWDGMAPDGSVRGSLDHYSKGAVASFLHTHLAGVRLPEVPGVGEAGYARVRVEPLPGPSLQRASTRLETPYGPLACTWTRDEATFTLTLDLPSGTTADVVLPDGSARTVTGGEHTWECPA</sequence>
<dbReference type="PANTHER" id="PTHR33307:SF6">
    <property type="entry name" value="ALPHA-RHAMNOSIDASE (EUROFUNG)-RELATED"/>
    <property type="match status" value="1"/>
</dbReference>
<dbReference type="Proteomes" id="UP001139485">
    <property type="component" value="Unassembled WGS sequence"/>
</dbReference>
<feature type="domain" description="Alpha-L-rhamnosidase C-terminal" evidence="7">
    <location>
        <begin position="744"/>
        <end position="813"/>
    </location>
</feature>
<name>A0A9X2D8S1_9ACTN</name>
<dbReference type="RefSeq" id="WP_250827864.1">
    <property type="nucleotide sequence ID" value="NZ_JAMOIL010000017.1"/>
</dbReference>
<dbReference type="Pfam" id="PF17390">
    <property type="entry name" value="Bac_rhamnosid_C"/>
    <property type="match status" value="1"/>
</dbReference>
<keyword evidence="9" id="KW-1185">Reference proteome</keyword>
<evidence type="ECO:0000256" key="3">
    <source>
        <dbReference type="ARBA" id="ARBA00022801"/>
    </source>
</evidence>
<dbReference type="InterPro" id="IPR016007">
    <property type="entry name" value="Alpha_rhamnosid"/>
</dbReference>
<feature type="domain" description="Bacterial alpha-L-rhamnosidase N-terminal" evidence="5">
    <location>
        <begin position="59"/>
        <end position="232"/>
    </location>
</feature>
<dbReference type="AlphaFoldDB" id="A0A9X2D8S1"/>
<dbReference type="InterPro" id="IPR035398">
    <property type="entry name" value="Bac_rhamnosid_C"/>
</dbReference>
<comment type="caution">
    <text evidence="8">The sequence shown here is derived from an EMBL/GenBank/DDBJ whole genome shotgun (WGS) entry which is preliminary data.</text>
</comment>
<organism evidence="8 9">
    <name type="scientific">Nocardioides bruguierae</name>
    <dbReference type="NCBI Taxonomy" id="2945102"/>
    <lineage>
        <taxon>Bacteria</taxon>
        <taxon>Bacillati</taxon>
        <taxon>Actinomycetota</taxon>
        <taxon>Actinomycetes</taxon>
        <taxon>Propionibacteriales</taxon>
        <taxon>Nocardioidaceae</taxon>
        <taxon>Nocardioides</taxon>
    </lineage>
</organism>
<evidence type="ECO:0000259" key="5">
    <source>
        <dbReference type="Pfam" id="PF08531"/>
    </source>
</evidence>
<dbReference type="InterPro" id="IPR035396">
    <property type="entry name" value="Bac_rhamnosid6H"/>
</dbReference>